<keyword evidence="8" id="KW-1185">Reference proteome</keyword>
<evidence type="ECO:0000313" key="8">
    <source>
        <dbReference type="Proteomes" id="UP000294498"/>
    </source>
</evidence>
<keyword evidence="3 5" id="KW-1133">Transmembrane helix</keyword>
<gene>
    <name evidence="7" type="ORF">EDB95_0470</name>
</gene>
<evidence type="ECO:0000256" key="2">
    <source>
        <dbReference type="ARBA" id="ARBA00022692"/>
    </source>
</evidence>
<dbReference type="PANTHER" id="PTHR22550:SF5">
    <property type="entry name" value="LEUCINE ZIPPER PROTEIN 4"/>
    <property type="match status" value="1"/>
</dbReference>
<evidence type="ECO:0000256" key="5">
    <source>
        <dbReference type="SAM" id="Phobius"/>
    </source>
</evidence>
<evidence type="ECO:0000256" key="4">
    <source>
        <dbReference type="ARBA" id="ARBA00023136"/>
    </source>
</evidence>
<accession>A0A4R8DQQ9</accession>
<comment type="caution">
    <text evidence="7">The sequence shown here is derived from an EMBL/GenBank/DDBJ whole genome shotgun (WGS) entry which is preliminary data.</text>
</comment>
<dbReference type="AlphaFoldDB" id="A0A4R8DQQ9"/>
<dbReference type="Pfam" id="PF07584">
    <property type="entry name" value="BatA"/>
    <property type="match status" value="1"/>
</dbReference>
<dbReference type="SUPFAM" id="SSF53300">
    <property type="entry name" value="vWA-like"/>
    <property type="match status" value="1"/>
</dbReference>
<keyword evidence="1" id="KW-1003">Cell membrane</keyword>
<organism evidence="7 8">
    <name type="scientific">Dinghuibacter silviterrae</name>
    <dbReference type="NCBI Taxonomy" id="1539049"/>
    <lineage>
        <taxon>Bacteria</taxon>
        <taxon>Pseudomonadati</taxon>
        <taxon>Bacteroidota</taxon>
        <taxon>Chitinophagia</taxon>
        <taxon>Chitinophagales</taxon>
        <taxon>Chitinophagaceae</taxon>
        <taxon>Dinghuibacter</taxon>
    </lineage>
</organism>
<dbReference type="InterPro" id="IPR036465">
    <property type="entry name" value="vWFA_dom_sf"/>
</dbReference>
<dbReference type="PANTHER" id="PTHR22550">
    <property type="entry name" value="SPORE GERMINATION PROTEIN"/>
    <property type="match status" value="1"/>
</dbReference>
<proteinExistence type="predicted"/>
<evidence type="ECO:0000256" key="3">
    <source>
        <dbReference type="ARBA" id="ARBA00022989"/>
    </source>
</evidence>
<dbReference type="CDD" id="cd01467">
    <property type="entry name" value="vWA_BatA_type"/>
    <property type="match status" value="1"/>
</dbReference>
<feature type="transmembrane region" description="Helical" evidence="5">
    <location>
        <begin position="58"/>
        <end position="79"/>
    </location>
</feature>
<feature type="transmembrane region" description="Helical" evidence="5">
    <location>
        <begin position="305"/>
        <end position="326"/>
    </location>
</feature>
<dbReference type="PROSITE" id="PS50234">
    <property type="entry name" value="VWFA"/>
    <property type="match status" value="1"/>
</dbReference>
<dbReference type="Pfam" id="PF00092">
    <property type="entry name" value="VWA"/>
    <property type="match status" value="1"/>
</dbReference>
<dbReference type="Gene3D" id="3.40.50.410">
    <property type="entry name" value="von Willebrand factor, type A domain"/>
    <property type="match status" value="1"/>
</dbReference>
<dbReference type="Proteomes" id="UP000294498">
    <property type="component" value="Unassembled WGS sequence"/>
</dbReference>
<dbReference type="InterPro" id="IPR033881">
    <property type="entry name" value="vWA_BatA_type"/>
</dbReference>
<dbReference type="InterPro" id="IPR002035">
    <property type="entry name" value="VWF_A"/>
</dbReference>
<name>A0A4R8DQQ9_9BACT</name>
<keyword evidence="2 5" id="KW-0812">Transmembrane</keyword>
<keyword evidence="4 5" id="KW-0472">Membrane</keyword>
<feature type="domain" description="VWFA" evidence="6">
    <location>
        <begin position="96"/>
        <end position="285"/>
    </location>
</feature>
<dbReference type="SMART" id="SM00327">
    <property type="entry name" value="VWA"/>
    <property type="match status" value="1"/>
</dbReference>
<feature type="transmembrane region" description="Helical" evidence="5">
    <location>
        <begin position="12"/>
        <end position="31"/>
    </location>
</feature>
<evidence type="ECO:0000259" key="6">
    <source>
        <dbReference type="PROSITE" id="PS50234"/>
    </source>
</evidence>
<protein>
    <submittedName>
        <fullName evidence="7">Ca-activated chloride channel family protein</fullName>
    </submittedName>
</protein>
<sequence length="331" mass="36530">MILYWLQHITFAWPWVFTLMALLPLMIWWRIGRKGKLRATLQVSSTRHFKGVSTFKTALAQVLFVLRVLAVAFLIVALARPQIHNTQQQVTGEGIDIILCIDVSGSMTSEDFSPNRIEAAKREAIDFVQHRPTDRMGVVIFSGESFTMCPLTTDRSAIIGQINAVRPGLLEDGTAIGSGLATSVERLKNSPSKSKIVILLTDGVNNSGLIDPITAKEIAKAMGIKVYTIGIGTEGYVPMPGPDGQTTQEKAGLDEKLLKDIASSTGGQYYRATDNAGLDSIYKSIDTLEKSKVEVTTYTRTIEEYWPFALAAMALLLIDMLLRYTLLRKFP</sequence>
<dbReference type="InterPro" id="IPR050768">
    <property type="entry name" value="UPF0353/GerABKA_families"/>
</dbReference>
<evidence type="ECO:0000313" key="7">
    <source>
        <dbReference type="EMBL" id="TDW99460.1"/>
    </source>
</evidence>
<dbReference type="RefSeq" id="WP_246073449.1">
    <property type="nucleotide sequence ID" value="NZ_SODV01000001.1"/>
</dbReference>
<dbReference type="InterPro" id="IPR024163">
    <property type="entry name" value="Aerotolerance_reg_N"/>
</dbReference>
<evidence type="ECO:0000256" key="1">
    <source>
        <dbReference type="ARBA" id="ARBA00022475"/>
    </source>
</evidence>
<dbReference type="EMBL" id="SODV01000001">
    <property type="protein sequence ID" value="TDW99460.1"/>
    <property type="molecule type" value="Genomic_DNA"/>
</dbReference>
<reference evidence="7 8" key="1">
    <citation type="submission" date="2019-03" db="EMBL/GenBank/DDBJ databases">
        <title>Genomic Encyclopedia of Type Strains, Phase IV (KMG-IV): sequencing the most valuable type-strain genomes for metagenomic binning, comparative biology and taxonomic classification.</title>
        <authorList>
            <person name="Goeker M."/>
        </authorList>
    </citation>
    <scope>NUCLEOTIDE SEQUENCE [LARGE SCALE GENOMIC DNA]</scope>
    <source>
        <strain evidence="7 8">DSM 100059</strain>
    </source>
</reference>